<organism evidence="2 3">
    <name type="scientific">Pengzhenrongella sicca</name>
    <dbReference type="NCBI Taxonomy" id="2819238"/>
    <lineage>
        <taxon>Bacteria</taxon>
        <taxon>Bacillati</taxon>
        <taxon>Actinomycetota</taxon>
        <taxon>Actinomycetes</taxon>
        <taxon>Micrococcales</taxon>
        <taxon>Pengzhenrongella</taxon>
    </lineage>
</organism>
<name>A0A8A4ZN48_9MICO</name>
<reference evidence="2" key="1">
    <citation type="submission" date="2021-03" db="EMBL/GenBank/DDBJ databases">
        <title>Pengzhenrongella sicca gen. nov., sp. nov., a new member of suborder Micrococcineae isolated from High-Arctic tundra soil.</title>
        <authorList>
            <person name="Peng F."/>
        </authorList>
    </citation>
    <scope>NUCLEOTIDE SEQUENCE</scope>
    <source>
        <strain evidence="2">LRZ-2</strain>
    </source>
</reference>
<dbReference type="KEGG" id="psic:J4E96_08665"/>
<sequence length="51" mass="5772">MGLNRFLRTGLVLKASQIAAREMRKPENQRRAKELVTKVTRRGQSGPPPRA</sequence>
<feature type="compositionally biased region" description="Basic and acidic residues" evidence="1">
    <location>
        <begin position="21"/>
        <end position="36"/>
    </location>
</feature>
<keyword evidence="3" id="KW-1185">Reference proteome</keyword>
<evidence type="ECO:0000313" key="2">
    <source>
        <dbReference type="EMBL" id="QTE30978.1"/>
    </source>
</evidence>
<protein>
    <submittedName>
        <fullName evidence="2">Uncharacterized protein</fullName>
    </submittedName>
</protein>
<dbReference type="EMBL" id="CP071868">
    <property type="protein sequence ID" value="QTE30978.1"/>
    <property type="molecule type" value="Genomic_DNA"/>
</dbReference>
<feature type="region of interest" description="Disordered" evidence="1">
    <location>
        <begin position="20"/>
        <end position="51"/>
    </location>
</feature>
<dbReference type="Proteomes" id="UP000663937">
    <property type="component" value="Chromosome"/>
</dbReference>
<proteinExistence type="predicted"/>
<gene>
    <name evidence="2" type="ORF">J4E96_08665</name>
</gene>
<dbReference type="AlphaFoldDB" id="A0A8A4ZN48"/>
<dbReference type="RefSeq" id="WP_227425360.1">
    <property type="nucleotide sequence ID" value="NZ_CP071868.1"/>
</dbReference>
<evidence type="ECO:0000313" key="3">
    <source>
        <dbReference type="Proteomes" id="UP000663937"/>
    </source>
</evidence>
<accession>A0A8A4ZN48</accession>
<evidence type="ECO:0000256" key="1">
    <source>
        <dbReference type="SAM" id="MobiDB-lite"/>
    </source>
</evidence>